<reference evidence="3" key="1">
    <citation type="journal article" date="2019" name="Int. J. Syst. Evol. Microbiol.">
        <title>The Global Catalogue of Microorganisms (GCM) 10K type strain sequencing project: providing services to taxonomists for standard genome sequencing and annotation.</title>
        <authorList>
            <consortium name="The Broad Institute Genomics Platform"/>
            <consortium name="The Broad Institute Genome Sequencing Center for Infectious Disease"/>
            <person name="Wu L."/>
            <person name="Ma J."/>
        </authorList>
    </citation>
    <scope>NUCLEOTIDE SEQUENCE [LARGE SCALE GENOMIC DNA]</scope>
    <source>
        <strain evidence="3">NBRC 108755</strain>
    </source>
</reference>
<feature type="compositionally biased region" description="Basic residues" evidence="1">
    <location>
        <begin position="227"/>
        <end position="247"/>
    </location>
</feature>
<organism evidence="2 3">
    <name type="scientific">Homoserinibacter gongjuensis</name>
    <dbReference type="NCBI Taxonomy" id="1162968"/>
    <lineage>
        <taxon>Bacteria</taxon>
        <taxon>Bacillati</taxon>
        <taxon>Actinomycetota</taxon>
        <taxon>Actinomycetes</taxon>
        <taxon>Micrococcales</taxon>
        <taxon>Microbacteriaceae</taxon>
        <taxon>Homoserinibacter</taxon>
    </lineage>
</organism>
<comment type="caution">
    <text evidence="2">The sequence shown here is derived from an EMBL/GenBank/DDBJ whole genome shotgun (WGS) entry which is preliminary data.</text>
</comment>
<accession>A0ABQ6JTQ6</accession>
<dbReference type="RefSeq" id="WP_284299255.1">
    <property type="nucleotide sequence ID" value="NZ_BSVA01000001.1"/>
</dbReference>
<dbReference type="EMBL" id="BSVA01000001">
    <property type="protein sequence ID" value="GMA91102.1"/>
    <property type="molecule type" value="Genomic_DNA"/>
</dbReference>
<proteinExistence type="predicted"/>
<evidence type="ECO:0000313" key="3">
    <source>
        <dbReference type="Proteomes" id="UP001157069"/>
    </source>
</evidence>
<feature type="region of interest" description="Disordered" evidence="1">
    <location>
        <begin position="174"/>
        <end position="255"/>
    </location>
</feature>
<protein>
    <submittedName>
        <fullName evidence="2">Uncharacterized protein</fullName>
    </submittedName>
</protein>
<gene>
    <name evidence="2" type="ORF">GCM10025869_16310</name>
</gene>
<evidence type="ECO:0000313" key="2">
    <source>
        <dbReference type="EMBL" id="GMA91102.1"/>
    </source>
</evidence>
<sequence length="255" mass="27262">MSTTEISAVVAPGPLLPAGDAHARRYREFHVKPASVIDGSRTVDVRGLGGVGYRVQLGLTFAGTPIGTPADRILDTLASCRLVIELIAADRLTIGWEGPRWHVRYAEGVAFDGACRVGEPGDAHARPGDELELRHSEGREVISWAEVADFAAFVNRGLELDRSILLLAGSLRGPPSSSTGARNCGTSAASTTPRARPCGPKRTVSDASKRSSWTDSSHERIPALSARRTRGARLGRRGRRHPRRACSRCRGVATG</sequence>
<dbReference type="Proteomes" id="UP001157069">
    <property type="component" value="Unassembled WGS sequence"/>
</dbReference>
<keyword evidence="3" id="KW-1185">Reference proteome</keyword>
<evidence type="ECO:0000256" key="1">
    <source>
        <dbReference type="SAM" id="MobiDB-lite"/>
    </source>
</evidence>
<name>A0ABQ6JTQ6_9MICO</name>
<feature type="compositionally biased region" description="Polar residues" evidence="1">
    <location>
        <begin position="175"/>
        <end position="193"/>
    </location>
</feature>